<evidence type="ECO:0000313" key="1">
    <source>
        <dbReference type="EMBL" id="KZP25990.1"/>
    </source>
</evidence>
<gene>
    <name evidence="1" type="ORF">FIBSPDRAFT_949785</name>
</gene>
<dbReference type="Proteomes" id="UP000076532">
    <property type="component" value="Unassembled WGS sequence"/>
</dbReference>
<evidence type="ECO:0000313" key="2">
    <source>
        <dbReference type="Proteomes" id="UP000076532"/>
    </source>
</evidence>
<dbReference type="InterPro" id="IPR032675">
    <property type="entry name" value="LRR_dom_sf"/>
</dbReference>
<organism evidence="1 2">
    <name type="scientific">Athelia psychrophila</name>
    <dbReference type="NCBI Taxonomy" id="1759441"/>
    <lineage>
        <taxon>Eukaryota</taxon>
        <taxon>Fungi</taxon>
        <taxon>Dikarya</taxon>
        <taxon>Basidiomycota</taxon>
        <taxon>Agaricomycotina</taxon>
        <taxon>Agaricomycetes</taxon>
        <taxon>Agaricomycetidae</taxon>
        <taxon>Atheliales</taxon>
        <taxon>Atheliaceae</taxon>
        <taxon>Athelia</taxon>
    </lineage>
</organism>
<dbReference type="EMBL" id="KV417517">
    <property type="protein sequence ID" value="KZP25990.1"/>
    <property type="molecule type" value="Genomic_DNA"/>
</dbReference>
<dbReference type="AlphaFoldDB" id="A0A166PDV5"/>
<sequence>MLRINEAQQHRAQVLLKHIDEYRVARIGLVQQLEELDALAEVVQREFSVLQNSLAPIGCLPEEVLAMVFEAGTHLEHETGLHFAVLVSHVTRSWRNIALATPRLWATIRCRKTQFCEGEPYPEAGVERTAAFLARSGSSPMDLHFSNFLNGDLQFLQRFRNNWGRCQHLSIKDVYDGLPLPEALTCLSRQQAPFLESFQFVLEDHSNSFFEFEEPLFPSGVPHLKTAQLNGINIRTFHFCLGALQSVTSLSLIYDLGPDDDGDDYGYTTLRASLMALPSLIHLELQEWNSVEESSSRRPLVLPTLQSLRGYSDQMSVLTRIHAAYLTVLILEWNSNMVDEYKFHFPSLQHLVLLDVPEMLHATRIQPGLIILGHFPSIERLTFQNRPHAESLRVDDLVAALGPDVYEDGNNGHHIPCPRLRTLALAPSRNRPMDVAKLASKISRLQSEGIPIGKLMLPENLLTQAGADLEAFAELRKCVEIVDFRVDWSTPFDSERFVWSV</sequence>
<proteinExistence type="predicted"/>
<protein>
    <submittedName>
        <fullName evidence="1">Uncharacterized protein</fullName>
    </submittedName>
</protein>
<accession>A0A166PDV5</accession>
<reference evidence="1 2" key="1">
    <citation type="journal article" date="2016" name="Mol. Biol. Evol.">
        <title>Comparative Genomics of Early-Diverging Mushroom-Forming Fungi Provides Insights into the Origins of Lignocellulose Decay Capabilities.</title>
        <authorList>
            <person name="Nagy L.G."/>
            <person name="Riley R."/>
            <person name="Tritt A."/>
            <person name="Adam C."/>
            <person name="Daum C."/>
            <person name="Floudas D."/>
            <person name="Sun H."/>
            <person name="Yadav J.S."/>
            <person name="Pangilinan J."/>
            <person name="Larsson K.H."/>
            <person name="Matsuura K."/>
            <person name="Barry K."/>
            <person name="Labutti K."/>
            <person name="Kuo R."/>
            <person name="Ohm R.A."/>
            <person name="Bhattacharya S.S."/>
            <person name="Shirouzu T."/>
            <person name="Yoshinaga Y."/>
            <person name="Martin F.M."/>
            <person name="Grigoriev I.V."/>
            <person name="Hibbett D.S."/>
        </authorList>
    </citation>
    <scope>NUCLEOTIDE SEQUENCE [LARGE SCALE GENOMIC DNA]</scope>
    <source>
        <strain evidence="1 2">CBS 109695</strain>
    </source>
</reference>
<name>A0A166PDV5_9AGAM</name>
<dbReference type="SUPFAM" id="SSF52047">
    <property type="entry name" value="RNI-like"/>
    <property type="match status" value="1"/>
</dbReference>
<dbReference type="Gene3D" id="3.80.10.10">
    <property type="entry name" value="Ribonuclease Inhibitor"/>
    <property type="match status" value="1"/>
</dbReference>
<dbReference type="OrthoDB" id="3252356at2759"/>
<keyword evidence="2" id="KW-1185">Reference proteome</keyword>